<gene>
    <name evidence="8" type="ORF">D9V75_01360</name>
</gene>
<evidence type="ECO:0000256" key="1">
    <source>
        <dbReference type="ARBA" id="ARBA00004651"/>
    </source>
</evidence>
<reference evidence="8 9" key="2">
    <citation type="submission" date="2019-05" db="EMBL/GenBank/DDBJ databases">
        <title>Genome evolution of the obligate endosymbiont Buchnera aphidicola.</title>
        <authorList>
            <person name="Moran N.A."/>
        </authorList>
    </citation>
    <scope>NUCLEOTIDE SEQUENCE [LARGE SCALE GENOMIC DNA]</scope>
    <source>
        <strain evidence="8 9">Mst</strain>
    </source>
</reference>
<accession>A0A4D6Y3Z1</accession>
<feature type="transmembrane region" description="Helical" evidence="6">
    <location>
        <begin position="213"/>
        <end position="235"/>
    </location>
</feature>
<sequence>MKKIIVIILFSLVSLTWGTTWMAMKIATETIPPFFATGLRFLSATPLLIFLSYVTKSPFLFPKGYRYFQIVIAIFYFSIPFTLMLYGGIYVSSSMASIIFSNMPVAILTVSYLYLKQKLFFFQKVGVALSLISLLVFLLIELKLNFFYQWKGILSLMIALLSHAIIYVQCQKKSCYVSILTFNTLPSLMSGILLSSVAFFIEHPNINQISNRSIMAILYLGNVSGIFGILSYFYLQKKVSAFYASTVFLIFPIITGYLESYLHEYIIKSYEICLIFLLSLGILLTLIPPQYLNKIFLKIKK</sequence>
<dbReference type="SUPFAM" id="SSF103481">
    <property type="entry name" value="Multidrug resistance efflux transporter EmrE"/>
    <property type="match status" value="2"/>
</dbReference>
<dbReference type="PANTHER" id="PTHR32322:SF14">
    <property type="entry name" value="PROTEIN PAGO"/>
    <property type="match status" value="1"/>
</dbReference>
<keyword evidence="4 6" id="KW-1133">Transmembrane helix</keyword>
<feature type="transmembrane region" description="Helical" evidence="6">
    <location>
        <begin position="180"/>
        <end position="201"/>
    </location>
</feature>
<keyword evidence="2" id="KW-1003">Cell membrane</keyword>
<name>A0A4D6Y3Z1_9GAMM</name>
<feature type="transmembrane region" description="Helical" evidence="6">
    <location>
        <begin position="67"/>
        <end position="89"/>
    </location>
</feature>
<feature type="transmembrane region" description="Helical" evidence="6">
    <location>
        <begin position="274"/>
        <end position="292"/>
    </location>
</feature>
<dbReference type="InterPro" id="IPR037185">
    <property type="entry name" value="EmrE-like"/>
</dbReference>
<keyword evidence="3 6" id="KW-0812">Transmembrane</keyword>
<evidence type="ECO:0000256" key="6">
    <source>
        <dbReference type="SAM" id="Phobius"/>
    </source>
</evidence>
<evidence type="ECO:0000256" key="3">
    <source>
        <dbReference type="ARBA" id="ARBA00022692"/>
    </source>
</evidence>
<evidence type="ECO:0000256" key="4">
    <source>
        <dbReference type="ARBA" id="ARBA00022989"/>
    </source>
</evidence>
<dbReference type="AlphaFoldDB" id="A0A4D6Y3Z1"/>
<proteinExistence type="predicted"/>
<evidence type="ECO:0000256" key="5">
    <source>
        <dbReference type="ARBA" id="ARBA00023136"/>
    </source>
</evidence>
<evidence type="ECO:0000256" key="2">
    <source>
        <dbReference type="ARBA" id="ARBA00022475"/>
    </source>
</evidence>
<feature type="transmembrane region" description="Helical" evidence="6">
    <location>
        <begin position="121"/>
        <end position="140"/>
    </location>
</feature>
<feature type="transmembrane region" description="Helical" evidence="6">
    <location>
        <begin position="146"/>
        <end position="168"/>
    </location>
</feature>
<evidence type="ECO:0000313" key="8">
    <source>
        <dbReference type="EMBL" id="QCI24356.1"/>
    </source>
</evidence>
<dbReference type="OrthoDB" id="20414at2"/>
<feature type="transmembrane region" description="Helical" evidence="6">
    <location>
        <begin position="95"/>
        <end position="114"/>
    </location>
</feature>
<dbReference type="GO" id="GO:0016020">
    <property type="term" value="C:membrane"/>
    <property type="evidence" value="ECO:0007669"/>
    <property type="project" value="UniProtKB-SubCell"/>
</dbReference>
<feature type="domain" description="EamA" evidence="7">
    <location>
        <begin position="150"/>
        <end position="286"/>
    </location>
</feature>
<dbReference type="EMBL" id="CP034861">
    <property type="protein sequence ID" value="QCI24356.1"/>
    <property type="molecule type" value="Genomic_DNA"/>
</dbReference>
<organism evidence="8 9">
    <name type="scientific">Buchnera aphidicola</name>
    <name type="common">Muscaphis stroyani</name>
    <dbReference type="NCBI Taxonomy" id="1241869"/>
    <lineage>
        <taxon>Bacteria</taxon>
        <taxon>Pseudomonadati</taxon>
        <taxon>Pseudomonadota</taxon>
        <taxon>Gammaproteobacteria</taxon>
        <taxon>Enterobacterales</taxon>
        <taxon>Erwiniaceae</taxon>
        <taxon>Buchnera</taxon>
    </lineage>
</organism>
<dbReference type="Proteomes" id="UP000298673">
    <property type="component" value="Chromosome"/>
</dbReference>
<comment type="subcellular location">
    <subcellularLocation>
        <location evidence="1">Cell membrane</location>
        <topology evidence="1">Multi-pass membrane protein</topology>
    </subcellularLocation>
</comment>
<feature type="transmembrane region" description="Helical" evidence="6">
    <location>
        <begin position="34"/>
        <end position="55"/>
    </location>
</feature>
<dbReference type="InterPro" id="IPR000620">
    <property type="entry name" value="EamA_dom"/>
</dbReference>
<reference evidence="8 9" key="1">
    <citation type="submission" date="2018-12" db="EMBL/GenBank/DDBJ databases">
        <authorList>
            <person name="Chong R.A."/>
        </authorList>
    </citation>
    <scope>NUCLEOTIDE SEQUENCE [LARGE SCALE GENOMIC DNA]</scope>
    <source>
        <strain evidence="8 9">Mst</strain>
    </source>
</reference>
<keyword evidence="5 6" id="KW-0472">Membrane</keyword>
<evidence type="ECO:0000259" key="7">
    <source>
        <dbReference type="Pfam" id="PF00892"/>
    </source>
</evidence>
<dbReference type="Pfam" id="PF00892">
    <property type="entry name" value="EamA"/>
    <property type="match status" value="2"/>
</dbReference>
<dbReference type="PANTHER" id="PTHR32322">
    <property type="entry name" value="INNER MEMBRANE TRANSPORTER"/>
    <property type="match status" value="1"/>
</dbReference>
<evidence type="ECO:0000313" key="9">
    <source>
        <dbReference type="Proteomes" id="UP000298673"/>
    </source>
</evidence>
<dbReference type="InterPro" id="IPR050638">
    <property type="entry name" value="AA-Vitamin_Transporters"/>
</dbReference>
<protein>
    <submittedName>
        <fullName evidence="8">EamA family transporter</fullName>
    </submittedName>
</protein>
<dbReference type="RefSeq" id="WP_158343519.1">
    <property type="nucleotide sequence ID" value="NZ_CP034861.1"/>
</dbReference>
<feature type="domain" description="EamA" evidence="7">
    <location>
        <begin position="6"/>
        <end position="138"/>
    </location>
</feature>
<feature type="transmembrane region" description="Helical" evidence="6">
    <location>
        <begin position="242"/>
        <end position="262"/>
    </location>
</feature>